<dbReference type="Proteomes" id="UP000294547">
    <property type="component" value="Unassembled WGS sequence"/>
</dbReference>
<dbReference type="AlphaFoldDB" id="A0A4R6RFZ1"/>
<comment type="caution">
    <text evidence="1">The sequence shown here is derived from an EMBL/GenBank/DDBJ whole genome shotgun (WGS) entry which is preliminary data.</text>
</comment>
<name>A0A4R6RFZ1_9HYPH</name>
<gene>
    <name evidence="1" type="ORF">EDD54_1971</name>
</gene>
<protein>
    <submittedName>
        <fullName evidence="1">Uncharacterized protein</fullName>
    </submittedName>
</protein>
<organism evidence="1 2">
    <name type="scientific">Oharaeibacter diazotrophicus</name>
    <dbReference type="NCBI Taxonomy" id="1920512"/>
    <lineage>
        <taxon>Bacteria</taxon>
        <taxon>Pseudomonadati</taxon>
        <taxon>Pseudomonadota</taxon>
        <taxon>Alphaproteobacteria</taxon>
        <taxon>Hyphomicrobiales</taxon>
        <taxon>Pleomorphomonadaceae</taxon>
        <taxon>Oharaeibacter</taxon>
    </lineage>
</organism>
<sequence>MTTIHRVDTPLGPVTLVVAAEPGIGEAGVEVAAREVAVDLPAGLRCDHVGRLAVLVPAGDRPVTATFAVAGTGTGDPEPGERLVCLRFHRDRTSLALACREDPIVPGSDIPFTAAIDVGATGLVVAIGGRRDRAVAIDFALAFASGVDPDDLSTWFAVDRALP</sequence>
<dbReference type="RefSeq" id="WP_126540994.1">
    <property type="nucleotide sequence ID" value="NZ_BSPM01000004.1"/>
</dbReference>
<dbReference type="EMBL" id="SNXY01000007">
    <property type="protein sequence ID" value="TDP85124.1"/>
    <property type="molecule type" value="Genomic_DNA"/>
</dbReference>
<proteinExistence type="predicted"/>
<keyword evidence="2" id="KW-1185">Reference proteome</keyword>
<evidence type="ECO:0000313" key="1">
    <source>
        <dbReference type="EMBL" id="TDP85124.1"/>
    </source>
</evidence>
<reference evidence="1 2" key="1">
    <citation type="submission" date="2019-03" db="EMBL/GenBank/DDBJ databases">
        <title>Genomic Encyclopedia of Type Strains, Phase IV (KMG-IV): sequencing the most valuable type-strain genomes for metagenomic binning, comparative biology and taxonomic classification.</title>
        <authorList>
            <person name="Goeker M."/>
        </authorList>
    </citation>
    <scope>NUCLEOTIDE SEQUENCE [LARGE SCALE GENOMIC DNA]</scope>
    <source>
        <strain evidence="1 2">DSM 102969</strain>
    </source>
</reference>
<accession>A0A4R6RFZ1</accession>
<evidence type="ECO:0000313" key="2">
    <source>
        <dbReference type="Proteomes" id="UP000294547"/>
    </source>
</evidence>